<dbReference type="Gene3D" id="2.120.10.30">
    <property type="entry name" value="TolB, C-terminal domain"/>
    <property type="match status" value="1"/>
</dbReference>
<keyword evidence="2" id="KW-1185">Reference proteome</keyword>
<name>A0A098LCB1_9BACT</name>
<evidence type="ECO:0000313" key="1">
    <source>
        <dbReference type="EMBL" id="GAL84616.1"/>
    </source>
</evidence>
<dbReference type="InterPro" id="IPR011042">
    <property type="entry name" value="6-blade_b-propeller_TolB-like"/>
</dbReference>
<dbReference type="eggNOG" id="COG3386">
    <property type="taxonomic scope" value="Bacteria"/>
</dbReference>
<protein>
    <submittedName>
        <fullName evidence="1">ATP/GTP-binding protein</fullName>
    </submittedName>
</protein>
<proteinExistence type="predicted"/>
<dbReference type="STRING" id="153721.MYP_1844"/>
<dbReference type="AlphaFoldDB" id="A0A098LCB1"/>
<evidence type="ECO:0000313" key="2">
    <source>
        <dbReference type="Proteomes" id="UP000030185"/>
    </source>
</evidence>
<sequence length="286" mass="31714">MLNLRQLFLPFVLFVAASFTVNSRSGEPTLQKKWETEAVLKTPESVIFDAKRNVLYVANINGDGSVHDGNGFITKLGTDGKITELEWVKGLDAPKGMGIVENKLYVSDINKVVVIDILSGKIEKSFTIEGAVFLNDITTDISGNVYISDSSNKKIYLLKDGTTSLWLENNVFEKPNGLLALKDGLRVIDMKGGKFYNVSYDKKNTEVIAENIPSGDGIVEINKGAYLISNWNGEVNYIKGKTVSKLLDTKDEKINAADIWYVPQQKLVLVPTFFGNKLVAYTFIDK</sequence>
<organism evidence="1 2">
    <name type="scientific">Sporocytophaga myxococcoides</name>
    <dbReference type="NCBI Taxonomy" id="153721"/>
    <lineage>
        <taxon>Bacteria</taxon>
        <taxon>Pseudomonadati</taxon>
        <taxon>Bacteroidota</taxon>
        <taxon>Cytophagia</taxon>
        <taxon>Cytophagales</taxon>
        <taxon>Cytophagaceae</taxon>
        <taxon>Sporocytophaga</taxon>
    </lineage>
</organism>
<dbReference type="EMBL" id="BBLT01000003">
    <property type="protein sequence ID" value="GAL84616.1"/>
    <property type="molecule type" value="Genomic_DNA"/>
</dbReference>
<accession>A0A098LCB1</accession>
<comment type="caution">
    <text evidence="1">The sequence shown here is derived from an EMBL/GenBank/DDBJ whole genome shotgun (WGS) entry which is preliminary data.</text>
</comment>
<reference evidence="1 2" key="1">
    <citation type="submission" date="2014-09" db="EMBL/GenBank/DDBJ databases">
        <title>Sporocytophaga myxococcoides PG-01 genome sequencing.</title>
        <authorList>
            <person name="Liu L."/>
            <person name="Gao P.J."/>
            <person name="Chen G.J."/>
            <person name="Wang L.S."/>
        </authorList>
    </citation>
    <scope>NUCLEOTIDE SEQUENCE [LARGE SCALE GENOMIC DNA]</scope>
    <source>
        <strain evidence="1 2">PG-01</strain>
    </source>
</reference>
<dbReference type="Proteomes" id="UP000030185">
    <property type="component" value="Unassembled WGS sequence"/>
</dbReference>
<gene>
    <name evidence="1" type="ORF">MYP_1844</name>
</gene>
<dbReference type="SUPFAM" id="SSF63829">
    <property type="entry name" value="Calcium-dependent phosphotriesterase"/>
    <property type="match status" value="1"/>
</dbReference>
<dbReference type="RefSeq" id="WP_052430047.1">
    <property type="nucleotide sequence ID" value="NZ_BBLT01000003.1"/>
</dbReference>
<dbReference type="OrthoDB" id="7675395at2"/>